<comment type="caution">
    <text evidence="1">The sequence shown here is derived from an EMBL/GenBank/DDBJ whole genome shotgun (WGS) entry which is preliminary data.</text>
</comment>
<name>A0AAW1U3U5_9CUCU</name>
<evidence type="ECO:0000313" key="1">
    <source>
        <dbReference type="EMBL" id="KAK9878456.1"/>
    </source>
</evidence>
<proteinExistence type="predicted"/>
<protein>
    <submittedName>
        <fullName evidence="1">Uncharacterized protein</fullName>
    </submittedName>
</protein>
<dbReference type="EMBL" id="JARQZJ010000048">
    <property type="protein sequence ID" value="KAK9878456.1"/>
    <property type="molecule type" value="Genomic_DNA"/>
</dbReference>
<keyword evidence="2" id="KW-1185">Reference proteome</keyword>
<reference evidence="1 2" key="1">
    <citation type="submission" date="2023-03" db="EMBL/GenBank/DDBJ databases">
        <title>Genome insight into feeding habits of ladybird beetles.</title>
        <authorList>
            <person name="Li H.-S."/>
            <person name="Huang Y.-H."/>
            <person name="Pang H."/>
        </authorList>
    </citation>
    <scope>NUCLEOTIDE SEQUENCE [LARGE SCALE GENOMIC DNA]</scope>
    <source>
        <strain evidence="1">SYSU_2023b</strain>
        <tissue evidence="1">Whole body</tissue>
    </source>
</reference>
<dbReference type="Proteomes" id="UP001431783">
    <property type="component" value="Unassembled WGS sequence"/>
</dbReference>
<sequence length="77" mass="9011">MLRNAWGRSTTDKLQWNQFCKYHHFVKRWSLKYESISMFEEHFVEALENLSRGKNSGTSEVALQLLSTIGQTTFILA</sequence>
<evidence type="ECO:0000313" key="2">
    <source>
        <dbReference type="Proteomes" id="UP001431783"/>
    </source>
</evidence>
<gene>
    <name evidence="1" type="ORF">WA026_022096</name>
</gene>
<organism evidence="1 2">
    <name type="scientific">Henosepilachna vigintioctopunctata</name>
    <dbReference type="NCBI Taxonomy" id="420089"/>
    <lineage>
        <taxon>Eukaryota</taxon>
        <taxon>Metazoa</taxon>
        <taxon>Ecdysozoa</taxon>
        <taxon>Arthropoda</taxon>
        <taxon>Hexapoda</taxon>
        <taxon>Insecta</taxon>
        <taxon>Pterygota</taxon>
        <taxon>Neoptera</taxon>
        <taxon>Endopterygota</taxon>
        <taxon>Coleoptera</taxon>
        <taxon>Polyphaga</taxon>
        <taxon>Cucujiformia</taxon>
        <taxon>Coccinelloidea</taxon>
        <taxon>Coccinellidae</taxon>
        <taxon>Epilachninae</taxon>
        <taxon>Epilachnini</taxon>
        <taxon>Henosepilachna</taxon>
    </lineage>
</organism>
<dbReference type="AlphaFoldDB" id="A0AAW1U3U5"/>
<accession>A0AAW1U3U5</accession>